<evidence type="ECO:0000313" key="3">
    <source>
        <dbReference type="Proteomes" id="UP001196413"/>
    </source>
</evidence>
<keyword evidence="3" id="KW-1185">Reference proteome</keyword>
<evidence type="ECO:0000256" key="1">
    <source>
        <dbReference type="SAM" id="MobiDB-lite"/>
    </source>
</evidence>
<feature type="compositionally biased region" description="Low complexity" evidence="1">
    <location>
        <begin position="1"/>
        <end position="16"/>
    </location>
</feature>
<accession>A0AAD5WLK3</accession>
<protein>
    <submittedName>
        <fullName evidence="2">Uncharacterized protein</fullName>
    </submittedName>
</protein>
<evidence type="ECO:0000313" key="2">
    <source>
        <dbReference type="EMBL" id="KAJ1373808.1"/>
    </source>
</evidence>
<sequence>MANLAETLTTTTDNMTSNARRLQHQRKILLLRHRVLHHTQVSVNLAGISMSK</sequence>
<dbReference type="Proteomes" id="UP001196413">
    <property type="component" value="Unassembled WGS sequence"/>
</dbReference>
<comment type="caution">
    <text evidence="2">The sequence shown here is derived from an EMBL/GenBank/DDBJ whole genome shotgun (WGS) entry which is preliminary data.</text>
</comment>
<feature type="region of interest" description="Disordered" evidence="1">
    <location>
        <begin position="1"/>
        <end position="20"/>
    </location>
</feature>
<organism evidence="2 3">
    <name type="scientific">Parelaphostrongylus tenuis</name>
    <name type="common">Meningeal worm</name>
    <dbReference type="NCBI Taxonomy" id="148309"/>
    <lineage>
        <taxon>Eukaryota</taxon>
        <taxon>Metazoa</taxon>
        <taxon>Ecdysozoa</taxon>
        <taxon>Nematoda</taxon>
        <taxon>Chromadorea</taxon>
        <taxon>Rhabditida</taxon>
        <taxon>Rhabditina</taxon>
        <taxon>Rhabditomorpha</taxon>
        <taxon>Strongyloidea</taxon>
        <taxon>Metastrongylidae</taxon>
        <taxon>Parelaphostrongylus</taxon>
    </lineage>
</organism>
<name>A0AAD5WLK3_PARTN</name>
<dbReference type="AlphaFoldDB" id="A0AAD5WLK3"/>
<gene>
    <name evidence="2" type="ORF">KIN20_036323</name>
</gene>
<dbReference type="EMBL" id="JAHQIW010007348">
    <property type="protein sequence ID" value="KAJ1373808.1"/>
    <property type="molecule type" value="Genomic_DNA"/>
</dbReference>
<proteinExistence type="predicted"/>
<reference evidence="2" key="1">
    <citation type="submission" date="2021-06" db="EMBL/GenBank/DDBJ databases">
        <title>Parelaphostrongylus tenuis whole genome reference sequence.</title>
        <authorList>
            <person name="Garwood T.J."/>
            <person name="Larsen P.A."/>
            <person name="Fountain-Jones N.M."/>
            <person name="Garbe J.R."/>
            <person name="Macchietto M.G."/>
            <person name="Kania S.A."/>
            <person name="Gerhold R.W."/>
            <person name="Richards J.E."/>
            <person name="Wolf T.M."/>
        </authorList>
    </citation>
    <scope>NUCLEOTIDE SEQUENCE</scope>
    <source>
        <strain evidence="2">MNPRO001-30</strain>
        <tissue evidence="2">Meninges</tissue>
    </source>
</reference>